<keyword evidence="4" id="KW-0175">Coiled coil</keyword>
<evidence type="ECO:0000313" key="8">
    <source>
        <dbReference type="Proteomes" id="UP000694568"/>
    </source>
</evidence>
<dbReference type="InterPro" id="IPR008983">
    <property type="entry name" value="Tumour_necrosis_fac-like_dom"/>
</dbReference>
<evidence type="ECO:0000313" key="7">
    <source>
        <dbReference type="Ensembl" id="ENSSLUP00000056660.1"/>
    </source>
</evidence>
<feature type="signal peptide" evidence="5">
    <location>
        <begin position="1"/>
        <end position="18"/>
    </location>
</feature>
<proteinExistence type="predicted"/>
<dbReference type="SMART" id="SM00110">
    <property type="entry name" value="C1Q"/>
    <property type="match status" value="1"/>
</dbReference>
<dbReference type="PANTHER" id="PTHR22923">
    <property type="entry name" value="CEREBELLIN-RELATED"/>
    <property type="match status" value="1"/>
</dbReference>
<evidence type="ECO:0000256" key="3">
    <source>
        <dbReference type="ARBA" id="ARBA00022729"/>
    </source>
</evidence>
<reference evidence="7" key="2">
    <citation type="submission" date="2025-09" db="UniProtKB">
        <authorList>
            <consortium name="Ensembl"/>
        </authorList>
    </citation>
    <scope>IDENTIFICATION</scope>
</reference>
<organism evidence="7 8">
    <name type="scientific">Sander lucioperca</name>
    <name type="common">Pike-perch</name>
    <name type="synonym">Perca lucioperca</name>
    <dbReference type="NCBI Taxonomy" id="283035"/>
    <lineage>
        <taxon>Eukaryota</taxon>
        <taxon>Metazoa</taxon>
        <taxon>Chordata</taxon>
        <taxon>Craniata</taxon>
        <taxon>Vertebrata</taxon>
        <taxon>Euteleostomi</taxon>
        <taxon>Actinopterygii</taxon>
        <taxon>Neopterygii</taxon>
        <taxon>Teleostei</taxon>
        <taxon>Neoteleostei</taxon>
        <taxon>Acanthomorphata</taxon>
        <taxon>Eupercaria</taxon>
        <taxon>Perciformes</taxon>
        <taxon>Percoidei</taxon>
        <taxon>Percidae</taxon>
        <taxon>Luciopercinae</taxon>
        <taxon>Sander</taxon>
    </lineage>
</organism>
<comment type="subcellular location">
    <subcellularLocation>
        <location evidence="1">Secreted</location>
    </subcellularLocation>
</comment>
<dbReference type="PROSITE" id="PS50871">
    <property type="entry name" value="C1Q"/>
    <property type="match status" value="1"/>
</dbReference>
<keyword evidence="2" id="KW-0964">Secreted</keyword>
<name>A0A8D0DD95_SANLU</name>
<keyword evidence="8" id="KW-1185">Reference proteome</keyword>
<reference evidence="7" key="1">
    <citation type="submission" date="2025-08" db="UniProtKB">
        <authorList>
            <consortium name="Ensembl"/>
        </authorList>
    </citation>
    <scope>IDENTIFICATION</scope>
</reference>
<dbReference type="PRINTS" id="PR00007">
    <property type="entry name" value="COMPLEMNTC1Q"/>
</dbReference>
<keyword evidence="3 5" id="KW-0732">Signal</keyword>
<evidence type="ECO:0000256" key="4">
    <source>
        <dbReference type="SAM" id="Coils"/>
    </source>
</evidence>
<feature type="domain" description="C1q" evidence="6">
    <location>
        <begin position="95"/>
        <end position="232"/>
    </location>
</feature>
<dbReference type="Proteomes" id="UP000694568">
    <property type="component" value="Unplaced"/>
</dbReference>
<feature type="coiled-coil region" evidence="4">
    <location>
        <begin position="62"/>
        <end position="89"/>
    </location>
</feature>
<dbReference type="PANTHER" id="PTHR22923:SF116">
    <property type="entry name" value="C1Q DOMAIN-CONTAINING PROTEIN"/>
    <property type="match status" value="1"/>
</dbReference>
<dbReference type="Pfam" id="PF00386">
    <property type="entry name" value="C1q"/>
    <property type="match status" value="1"/>
</dbReference>
<dbReference type="SUPFAM" id="SSF49842">
    <property type="entry name" value="TNF-like"/>
    <property type="match status" value="1"/>
</dbReference>
<evidence type="ECO:0000256" key="1">
    <source>
        <dbReference type="ARBA" id="ARBA00004613"/>
    </source>
</evidence>
<dbReference type="GO" id="GO:0005576">
    <property type="term" value="C:extracellular region"/>
    <property type="evidence" value="ECO:0007669"/>
    <property type="project" value="UniProtKB-SubCell"/>
</dbReference>
<evidence type="ECO:0000256" key="5">
    <source>
        <dbReference type="SAM" id="SignalP"/>
    </source>
</evidence>
<feature type="chain" id="PRO_5034177080" evidence="5">
    <location>
        <begin position="19"/>
        <end position="232"/>
    </location>
</feature>
<accession>A0A8D0DD95</accession>
<dbReference type="InterPro" id="IPR050822">
    <property type="entry name" value="Cerebellin_Synaptic_Org"/>
</dbReference>
<dbReference type="InterPro" id="IPR001073">
    <property type="entry name" value="C1q_dom"/>
</dbReference>
<dbReference type="GeneTree" id="ENSGT00950000183116"/>
<dbReference type="AlphaFoldDB" id="A0A8D0DD95"/>
<protein>
    <submittedName>
        <fullName evidence="7">Cerebellin 7</fullName>
    </submittedName>
</protein>
<sequence>MKTSVAVLTLSLFYLSVAEVQQLEYQAEQGPSIEIPNVERACPCADDVTGSQKNRCHLFDILRDLEAKLKNTEKQLEELKREVRGKNIHIPFSLFSSNGVAFGASLGPGGGVGPYNVEITLTYKNVYSNTGAYNPATGIFTAPVKGVYYFSFSGHNLSSRSMGLRLMKNGVQMVTVYNHPAGSRHETATNGMTLQLEVGDQVYMRLRPNTWIFDNDNNHSTFIVLIIATQEI</sequence>
<evidence type="ECO:0000256" key="2">
    <source>
        <dbReference type="ARBA" id="ARBA00022525"/>
    </source>
</evidence>
<dbReference type="Ensembl" id="ENSSLUT00000058314.1">
    <property type="protein sequence ID" value="ENSSLUP00000056660.1"/>
    <property type="gene ID" value="ENSSLUG00000024448.1"/>
</dbReference>
<dbReference type="Gene3D" id="2.60.120.40">
    <property type="match status" value="1"/>
</dbReference>
<evidence type="ECO:0000259" key="6">
    <source>
        <dbReference type="PROSITE" id="PS50871"/>
    </source>
</evidence>